<keyword evidence="5" id="KW-0395">Inflammatory response</keyword>
<dbReference type="Ensembl" id="ENSENLT00000032855.1">
    <property type="protein sequence ID" value="ENSENLP00000031940.1"/>
    <property type="gene ID" value="ENSENLG00000014107.1"/>
</dbReference>
<keyword evidence="3" id="KW-0399">Innate immunity</keyword>
<accession>A0A665VJM1</accession>
<keyword evidence="2" id="KW-0963">Cytoplasm</keyword>
<dbReference type="SUPFAM" id="SSF47986">
    <property type="entry name" value="DEATH domain"/>
    <property type="match status" value="2"/>
</dbReference>
<dbReference type="OMA" id="CPEAYEI"/>
<evidence type="ECO:0000313" key="10">
    <source>
        <dbReference type="Ensembl" id="ENSENLP00000031940.1"/>
    </source>
</evidence>
<comment type="subcellular location">
    <subcellularLocation>
        <location evidence="1">Cytoplasm</location>
        <location evidence="1">Cytosol</location>
    </subcellularLocation>
</comment>
<reference evidence="10" key="1">
    <citation type="submission" date="2021-04" db="EMBL/GenBank/DDBJ databases">
        <authorList>
            <consortium name="Wellcome Sanger Institute Data Sharing"/>
        </authorList>
    </citation>
    <scope>NUCLEOTIDE SEQUENCE [LARGE SCALE GENOMIC DNA]</scope>
</reference>
<keyword evidence="4" id="KW-0391">Immunity</keyword>
<evidence type="ECO:0000259" key="9">
    <source>
        <dbReference type="PROSITE" id="PS51830"/>
    </source>
</evidence>
<sequence length="623" mass="70672">MEEILRFFWPLRPIEGQVLLFITPSVEGFRQLNVFLLPLTVHHERVGTQQGRSVYIRTSSKCQLIEGEIYTVCCPEAESILPKRARLPWSSEGNYSPIFELQLREDLVEASITVQDHTKADVWKRRIELPGPGPSQPQVKPKTPPAGPQRTEKNLIYILTNLKDDEFQDFNLILFKKMLDDAPAKAKQLLEANREETVEVMVFIYGLRGAEKVMEQLLNDIKRSDLVKKLINIDSQAEGYSPAPMKGMRVIMGSKSFNPEVKLESTKVSYRFRCPGPGVFQCSWTGLVFVVDQEVELLYRTVQWDESLLQSAGKMAAGPLFEIQCPQNAVHQLHLPHCQIKEALPTEDRLLSVVHISDDGMSLLEPLEITNTHVIVTVPHLSALGLVLAAGEMLQSIWNFFRAIRGQLLLFLRSLDGDNRILDVFLLPSNIPVSEVAAQQVDAVYIKISSDCKLIIGKNYSLHCDTITFHIQPKSAEFWSNYGPNYFATFEVFLRTAKPEQVALTVKDHVKKEVWQRFVPLPAPKVKIPVPADDSRSPMEKLFDTRPEFVERASEDDLNQLLDKIYKCGIITRAEMSSLRTKKRDDKARDMIDIIHMKGIDACSGLIVALRQVDPLFSRELGL</sequence>
<evidence type="ECO:0000256" key="4">
    <source>
        <dbReference type="ARBA" id="ARBA00022859"/>
    </source>
</evidence>
<dbReference type="GO" id="GO:0005829">
    <property type="term" value="C:cytosol"/>
    <property type="evidence" value="ECO:0007669"/>
    <property type="project" value="UniProtKB-SubCell"/>
</dbReference>
<feature type="domain" description="CARD" evidence="7">
    <location>
        <begin position="534"/>
        <end position="623"/>
    </location>
</feature>
<evidence type="ECO:0000313" key="11">
    <source>
        <dbReference type="Proteomes" id="UP000472264"/>
    </source>
</evidence>
<dbReference type="InterPro" id="IPR051249">
    <property type="entry name" value="NLRP_Inflammasome"/>
</dbReference>
<dbReference type="Proteomes" id="UP000472264">
    <property type="component" value="Chromosome 20"/>
</dbReference>
<evidence type="ECO:0000259" key="8">
    <source>
        <dbReference type="PROSITE" id="PS50824"/>
    </source>
</evidence>
<dbReference type="InterPro" id="IPR025307">
    <property type="entry name" value="FIIND_dom"/>
</dbReference>
<dbReference type="GO" id="GO:0045087">
    <property type="term" value="P:innate immune response"/>
    <property type="evidence" value="ECO:0007669"/>
    <property type="project" value="UniProtKB-KW"/>
</dbReference>
<evidence type="ECO:0000256" key="3">
    <source>
        <dbReference type="ARBA" id="ARBA00022588"/>
    </source>
</evidence>
<dbReference type="Gene3D" id="1.10.533.10">
    <property type="entry name" value="Death Domain, Fas"/>
    <property type="match status" value="2"/>
</dbReference>
<reference evidence="10" key="2">
    <citation type="submission" date="2025-08" db="UniProtKB">
        <authorList>
            <consortium name="Ensembl"/>
        </authorList>
    </citation>
    <scope>IDENTIFICATION</scope>
</reference>
<dbReference type="GeneID" id="115061003"/>
<organism evidence="10 11">
    <name type="scientific">Echeneis naucrates</name>
    <name type="common">Live sharksucker</name>
    <dbReference type="NCBI Taxonomy" id="173247"/>
    <lineage>
        <taxon>Eukaryota</taxon>
        <taxon>Metazoa</taxon>
        <taxon>Chordata</taxon>
        <taxon>Craniata</taxon>
        <taxon>Vertebrata</taxon>
        <taxon>Euteleostomi</taxon>
        <taxon>Actinopterygii</taxon>
        <taxon>Neopterygii</taxon>
        <taxon>Teleostei</taxon>
        <taxon>Neoteleostei</taxon>
        <taxon>Acanthomorphata</taxon>
        <taxon>Carangaria</taxon>
        <taxon>Carangiformes</taxon>
        <taxon>Echeneidae</taxon>
        <taxon>Echeneis</taxon>
    </lineage>
</organism>
<evidence type="ECO:0000256" key="6">
    <source>
        <dbReference type="SAM" id="MobiDB-lite"/>
    </source>
</evidence>
<evidence type="ECO:0000259" key="7">
    <source>
        <dbReference type="PROSITE" id="PS50209"/>
    </source>
</evidence>
<feature type="domain" description="FIIND" evidence="9">
    <location>
        <begin position="251"/>
        <end position="533"/>
    </location>
</feature>
<feature type="domain" description="FIIND" evidence="9">
    <location>
        <begin position="1"/>
        <end position="141"/>
    </location>
</feature>
<dbReference type="GO" id="GO:0042981">
    <property type="term" value="P:regulation of apoptotic process"/>
    <property type="evidence" value="ECO:0007669"/>
    <property type="project" value="InterPro"/>
</dbReference>
<dbReference type="AlphaFoldDB" id="A0A665VJM1"/>
<protein>
    <submittedName>
        <fullName evidence="10">NACHT, LRR and PYD domains-containing protein 1a-like</fullName>
    </submittedName>
</protein>
<dbReference type="RefSeq" id="XP_029385071.1">
    <property type="nucleotide sequence ID" value="XM_029529211.1"/>
</dbReference>
<dbReference type="GO" id="GO:0006954">
    <property type="term" value="P:inflammatory response"/>
    <property type="evidence" value="ECO:0007669"/>
    <property type="project" value="UniProtKB-KW"/>
</dbReference>
<dbReference type="Pfam" id="PF00619">
    <property type="entry name" value="CARD"/>
    <property type="match status" value="1"/>
</dbReference>
<dbReference type="Pfam" id="PF13553">
    <property type="entry name" value="FIIND"/>
    <property type="match status" value="1"/>
</dbReference>
<dbReference type="OrthoDB" id="8891580at2759"/>
<dbReference type="InterPro" id="IPR001315">
    <property type="entry name" value="CARD"/>
</dbReference>
<evidence type="ECO:0000256" key="2">
    <source>
        <dbReference type="ARBA" id="ARBA00022490"/>
    </source>
</evidence>
<dbReference type="RefSeq" id="XP_029385072.1">
    <property type="nucleotide sequence ID" value="XM_029529212.1"/>
</dbReference>
<dbReference type="PROSITE" id="PS50824">
    <property type="entry name" value="DAPIN"/>
    <property type="match status" value="1"/>
</dbReference>
<dbReference type="InterPro" id="IPR004020">
    <property type="entry name" value="DAPIN"/>
</dbReference>
<dbReference type="SMART" id="SM01289">
    <property type="entry name" value="PYRIN"/>
    <property type="match status" value="1"/>
</dbReference>
<dbReference type="PANTHER" id="PTHR46985:SF2">
    <property type="entry name" value="APOPTOSIS-ASSOCIATED SPECK-LIKE PROTEIN CONTAINING A CARD"/>
    <property type="match status" value="1"/>
</dbReference>
<dbReference type="Pfam" id="PF02758">
    <property type="entry name" value="PYRIN"/>
    <property type="match status" value="1"/>
</dbReference>
<dbReference type="InParanoid" id="A0A665VJM1"/>
<proteinExistence type="predicted"/>
<dbReference type="CDD" id="cd01671">
    <property type="entry name" value="CARD"/>
    <property type="match status" value="1"/>
</dbReference>
<reference evidence="10" key="3">
    <citation type="submission" date="2025-09" db="UniProtKB">
        <authorList>
            <consortium name="Ensembl"/>
        </authorList>
    </citation>
    <scope>IDENTIFICATION</scope>
</reference>
<feature type="domain" description="Pyrin" evidence="8">
    <location>
        <begin position="146"/>
        <end position="236"/>
    </location>
</feature>
<dbReference type="PANTHER" id="PTHR46985">
    <property type="entry name" value="NACHT, LRR AND PYD DOMAINS-CONTAINING PROTEIN 1"/>
    <property type="match status" value="1"/>
</dbReference>
<dbReference type="PROSITE" id="PS51830">
    <property type="entry name" value="FIIND"/>
    <property type="match status" value="2"/>
</dbReference>
<keyword evidence="11" id="KW-1185">Reference proteome</keyword>
<evidence type="ECO:0000256" key="1">
    <source>
        <dbReference type="ARBA" id="ARBA00004514"/>
    </source>
</evidence>
<name>A0A665VJM1_ECHNA</name>
<dbReference type="PROSITE" id="PS50209">
    <property type="entry name" value="CARD"/>
    <property type="match status" value="1"/>
</dbReference>
<gene>
    <name evidence="10" type="primary">LOC115061003</name>
</gene>
<dbReference type="InterPro" id="IPR011029">
    <property type="entry name" value="DEATH-like_dom_sf"/>
</dbReference>
<evidence type="ECO:0000256" key="5">
    <source>
        <dbReference type="ARBA" id="ARBA00023198"/>
    </source>
</evidence>
<dbReference type="Pfam" id="PF23679">
    <property type="entry name" value="UPA-FIIND"/>
    <property type="match status" value="2"/>
</dbReference>
<feature type="region of interest" description="Disordered" evidence="6">
    <location>
        <begin position="128"/>
        <end position="150"/>
    </location>
</feature>